<keyword evidence="16" id="KW-0675">Receptor</keyword>
<evidence type="ECO:0000256" key="1">
    <source>
        <dbReference type="ARBA" id="ARBA00004571"/>
    </source>
</evidence>
<dbReference type="Gene3D" id="2.40.170.20">
    <property type="entry name" value="TonB-dependent receptor, beta-barrel domain"/>
    <property type="match status" value="1"/>
</dbReference>
<evidence type="ECO:0000256" key="10">
    <source>
        <dbReference type="ARBA" id="ARBA00023237"/>
    </source>
</evidence>
<dbReference type="PANTHER" id="PTHR32552">
    <property type="entry name" value="FERRICHROME IRON RECEPTOR-RELATED"/>
    <property type="match status" value="1"/>
</dbReference>
<evidence type="ECO:0000256" key="13">
    <source>
        <dbReference type="SAM" id="SignalP"/>
    </source>
</evidence>
<dbReference type="InterPro" id="IPR036942">
    <property type="entry name" value="Beta-barrel_TonB_sf"/>
</dbReference>
<evidence type="ECO:0000313" key="16">
    <source>
        <dbReference type="EMBL" id="TCT01191.1"/>
    </source>
</evidence>
<dbReference type="OrthoDB" id="127311at2"/>
<name>A0A4S3KZU6_9GAMM</name>
<dbReference type="InterPro" id="IPR000531">
    <property type="entry name" value="Beta-barrel_TonB"/>
</dbReference>
<evidence type="ECO:0000259" key="15">
    <source>
        <dbReference type="Pfam" id="PF07715"/>
    </source>
</evidence>
<keyword evidence="5 11" id="KW-0812">Transmembrane</keyword>
<evidence type="ECO:0000256" key="4">
    <source>
        <dbReference type="ARBA" id="ARBA00022496"/>
    </source>
</evidence>
<keyword evidence="8 12" id="KW-0798">TonB box</keyword>
<feature type="domain" description="TonB-dependent receptor-like beta-barrel" evidence="14">
    <location>
        <begin position="295"/>
        <end position="735"/>
    </location>
</feature>
<dbReference type="GO" id="GO:0006826">
    <property type="term" value="P:iron ion transport"/>
    <property type="evidence" value="ECO:0007669"/>
    <property type="project" value="UniProtKB-KW"/>
</dbReference>
<dbReference type="InterPro" id="IPR039426">
    <property type="entry name" value="TonB-dep_rcpt-like"/>
</dbReference>
<evidence type="ECO:0000259" key="14">
    <source>
        <dbReference type="Pfam" id="PF00593"/>
    </source>
</evidence>
<comment type="subcellular location">
    <subcellularLocation>
        <location evidence="1 11">Cell outer membrane</location>
        <topology evidence="1 11">Multi-pass membrane protein</topology>
    </subcellularLocation>
</comment>
<organism evidence="16 17">
    <name type="scientific">Pseudofulvimonas gallinarii</name>
    <dbReference type="NCBI Taxonomy" id="634155"/>
    <lineage>
        <taxon>Bacteria</taxon>
        <taxon>Pseudomonadati</taxon>
        <taxon>Pseudomonadota</taxon>
        <taxon>Gammaproteobacteria</taxon>
        <taxon>Lysobacterales</taxon>
        <taxon>Rhodanobacteraceae</taxon>
        <taxon>Pseudofulvimonas</taxon>
    </lineage>
</organism>
<evidence type="ECO:0000256" key="6">
    <source>
        <dbReference type="ARBA" id="ARBA00023004"/>
    </source>
</evidence>
<comment type="caution">
    <text evidence="16">The sequence shown here is derived from an EMBL/GenBank/DDBJ whole genome shotgun (WGS) entry which is preliminary data.</text>
</comment>
<proteinExistence type="inferred from homology"/>
<evidence type="ECO:0000256" key="2">
    <source>
        <dbReference type="ARBA" id="ARBA00022448"/>
    </source>
</evidence>
<dbReference type="GO" id="GO:0009279">
    <property type="term" value="C:cell outer membrane"/>
    <property type="evidence" value="ECO:0007669"/>
    <property type="project" value="UniProtKB-SubCell"/>
</dbReference>
<dbReference type="PANTHER" id="PTHR32552:SF81">
    <property type="entry name" value="TONB-DEPENDENT OUTER MEMBRANE RECEPTOR"/>
    <property type="match status" value="1"/>
</dbReference>
<keyword evidence="10 11" id="KW-0998">Cell outer membrane</keyword>
<dbReference type="InterPro" id="IPR012910">
    <property type="entry name" value="Plug_dom"/>
</dbReference>
<gene>
    <name evidence="16" type="ORF">EDC25_10146</name>
</gene>
<accession>A0A4S3KZU6</accession>
<evidence type="ECO:0000256" key="9">
    <source>
        <dbReference type="ARBA" id="ARBA00023136"/>
    </source>
</evidence>
<dbReference type="PROSITE" id="PS52016">
    <property type="entry name" value="TONB_DEPENDENT_REC_3"/>
    <property type="match status" value="1"/>
</dbReference>
<dbReference type="CDD" id="cd01347">
    <property type="entry name" value="ligand_gated_channel"/>
    <property type="match status" value="1"/>
</dbReference>
<keyword evidence="13" id="KW-0732">Signal</keyword>
<keyword evidence="17" id="KW-1185">Reference proteome</keyword>
<feature type="chain" id="PRO_5030100340" evidence="13">
    <location>
        <begin position="28"/>
        <end position="773"/>
    </location>
</feature>
<dbReference type="SUPFAM" id="SSF56935">
    <property type="entry name" value="Porins"/>
    <property type="match status" value="1"/>
</dbReference>
<evidence type="ECO:0000256" key="11">
    <source>
        <dbReference type="PROSITE-ProRule" id="PRU01360"/>
    </source>
</evidence>
<protein>
    <submittedName>
        <fullName evidence="16">Iron complex outermembrane receptor protein</fullName>
    </submittedName>
</protein>
<keyword evidence="9 11" id="KW-0472">Membrane</keyword>
<keyword evidence="6" id="KW-0408">Iron</keyword>
<evidence type="ECO:0000256" key="8">
    <source>
        <dbReference type="ARBA" id="ARBA00023077"/>
    </source>
</evidence>
<dbReference type="Pfam" id="PF00593">
    <property type="entry name" value="TonB_dep_Rec_b-barrel"/>
    <property type="match status" value="1"/>
</dbReference>
<comment type="similarity">
    <text evidence="11 12">Belongs to the TonB-dependent receptor family.</text>
</comment>
<keyword evidence="4" id="KW-0410">Iron transport</keyword>
<keyword evidence="7" id="KW-0406">Ion transport</keyword>
<evidence type="ECO:0000256" key="5">
    <source>
        <dbReference type="ARBA" id="ARBA00022692"/>
    </source>
</evidence>
<dbReference type="AlphaFoldDB" id="A0A4S3KZU6"/>
<evidence type="ECO:0000256" key="7">
    <source>
        <dbReference type="ARBA" id="ARBA00023065"/>
    </source>
</evidence>
<evidence type="ECO:0000256" key="12">
    <source>
        <dbReference type="RuleBase" id="RU003357"/>
    </source>
</evidence>
<evidence type="ECO:0000256" key="3">
    <source>
        <dbReference type="ARBA" id="ARBA00022452"/>
    </source>
</evidence>
<dbReference type="Pfam" id="PF07715">
    <property type="entry name" value="Plug"/>
    <property type="match status" value="1"/>
</dbReference>
<dbReference type="EMBL" id="SMAF01000001">
    <property type="protein sequence ID" value="TCT01191.1"/>
    <property type="molecule type" value="Genomic_DNA"/>
</dbReference>
<dbReference type="Proteomes" id="UP000294599">
    <property type="component" value="Unassembled WGS sequence"/>
</dbReference>
<keyword evidence="3 11" id="KW-1134">Transmembrane beta strand</keyword>
<dbReference type="RefSeq" id="WP_132577152.1">
    <property type="nucleotide sequence ID" value="NZ_JBHLWF010000005.1"/>
</dbReference>
<evidence type="ECO:0000313" key="17">
    <source>
        <dbReference type="Proteomes" id="UP000294599"/>
    </source>
</evidence>
<feature type="signal peptide" evidence="13">
    <location>
        <begin position="1"/>
        <end position="27"/>
    </location>
</feature>
<reference evidence="16 17" key="1">
    <citation type="submission" date="2019-03" db="EMBL/GenBank/DDBJ databases">
        <title>Genomic Encyclopedia of Type Strains, Phase IV (KMG-IV): sequencing the most valuable type-strain genomes for metagenomic binning, comparative biology and taxonomic classification.</title>
        <authorList>
            <person name="Goeker M."/>
        </authorList>
    </citation>
    <scope>NUCLEOTIDE SEQUENCE [LARGE SCALE GENOMIC DNA]</scope>
    <source>
        <strain evidence="16 17">DSM 21944</strain>
    </source>
</reference>
<sequence>MTMPRMNRLSAALVAALLSLPATMVVADDQTSAPGEETAQQLDAVTVTARRRSESIQEVPVAVSAFNGEELKDMQAKNIDGLQGSVPNLNIVQGRGSSSSVNVFIRGIGQPDALQTFDPGVGMYVDDVYFSRIQGALFGLHDVERVEVLRGPQGTLYGKNSTGGAIKLVTRRPLGGTPEADVEFTAGNYGRFEGRFYGALPFSETAGASIALASSVNDGYVRDPATSKRYNDEDTRAIRLKFSGDPSDRLSWDFSLDYTRQDNGLTLGEPMAPLIRTDLQTLTIVPLLIPDGSEYDYRTRTSFAPDQGQELKHWGARFGFDVDIGDRWMFRSITSYRELESDSFIDIDASQFELGDVLVAFDQDQTSQEFQFQYDNGSNLQGVFGLYYLKENVPSYQEAYADDLFAYGGTAVDFLRTINDDLSTTSYAAFAHGSWEFAPSWTLSAGIRYTSEEKDYWRTTSTFWDSEALYELPALGIALPFSALNETVAFEGRKTWNAWTPSISLEKAFSDQMMGYVSANRGFKSGGFNGRANSQLETTAAIFDPEYVWTYEIGLKMNSADRRLQGNLAAFHSDYKDFQARVSEVLNPDSPTPTFSFPVLNAASMTIKGIEFEGVALVGSGTRLSAQIGWMDAKYDEFADLRTTDPANPAYDPRLHAHVPFSPDWTARLAASHTFYAASGAAFTLGADVSYRGETWLSVDNRDVLSQDAYTVAGLFGVYDSADSKWQVRAGVRNLTDEVYRIDGQEFSSVGNIQTAYYGWPRHYYASVRYSFY</sequence>
<feature type="domain" description="TonB-dependent receptor plug" evidence="15">
    <location>
        <begin position="56"/>
        <end position="165"/>
    </location>
</feature>
<keyword evidence="2 11" id="KW-0813">Transport</keyword>